<dbReference type="GO" id="GO:0016020">
    <property type="term" value="C:membrane"/>
    <property type="evidence" value="ECO:0007669"/>
    <property type="project" value="UniProtKB-SubCell"/>
</dbReference>
<evidence type="ECO:0000256" key="1">
    <source>
        <dbReference type="ARBA" id="ARBA00004141"/>
    </source>
</evidence>
<dbReference type="Gene3D" id="1.20.120.1760">
    <property type="match status" value="1"/>
</dbReference>
<dbReference type="PROSITE" id="PS00379">
    <property type="entry name" value="CDP_ALCOHOL_P_TRANSF"/>
    <property type="match status" value="1"/>
</dbReference>
<evidence type="ECO:0000256" key="5">
    <source>
        <dbReference type="ARBA" id="ARBA00013170"/>
    </source>
</evidence>
<dbReference type="NCBIfam" id="TIGR00560">
    <property type="entry name" value="pgsA"/>
    <property type="match status" value="1"/>
</dbReference>
<evidence type="ECO:0000256" key="2">
    <source>
        <dbReference type="ARBA" id="ARBA00005042"/>
    </source>
</evidence>
<reference evidence="19 20" key="1">
    <citation type="submission" date="2019-03" db="EMBL/GenBank/DDBJ databases">
        <title>Genomic Encyclopedia of Type Strains, Phase IV (KMG-IV): sequencing the most valuable type-strain genomes for metagenomic binning, comparative biology and taxonomic classification.</title>
        <authorList>
            <person name="Goeker M."/>
        </authorList>
    </citation>
    <scope>NUCLEOTIDE SEQUENCE [LARGE SCALE GENOMIC DNA]</scope>
    <source>
        <strain evidence="19 20">DSM 102969</strain>
    </source>
</reference>
<keyword evidence="14" id="KW-1208">Phospholipid metabolism</keyword>
<evidence type="ECO:0000256" key="6">
    <source>
        <dbReference type="ARBA" id="ARBA00014944"/>
    </source>
</evidence>
<comment type="caution">
    <text evidence="19">The sequence shown here is derived from an EMBL/GenBank/DDBJ whole genome shotgun (WGS) entry which is preliminary data.</text>
</comment>
<evidence type="ECO:0000256" key="14">
    <source>
        <dbReference type="ARBA" id="ARBA00023264"/>
    </source>
</evidence>
<evidence type="ECO:0000256" key="9">
    <source>
        <dbReference type="ARBA" id="ARBA00022692"/>
    </source>
</evidence>
<comment type="subcellular location">
    <subcellularLocation>
        <location evidence="1">Membrane</location>
        <topology evidence="1">Multi-pass membrane protein</topology>
    </subcellularLocation>
</comment>
<feature type="transmembrane region" description="Helical" evidence="18">
    <location>
        <begin position="18"/>
        <end position="36"/>
    </location>
</feature>
<keyword evidence="9 18" id="KW-0812">Transmembrane</keyword>
<comment type="pathway">
    <text evidence="2">Phospholipid metabolism; phosphatidylglycerol biosynthesis; phosphatidylglycerol from CDP-diacylglycerol: step 1/2.</text>
</comment>
<dbReference type="InterPro" id="IPR000462">
    <property type="entry name" value="CDP-OH_P_trans"/>
</dbReference>
<protein>
    <recommendedName>
        <fullName evidence="6 16">CDP-diacylglycerol--glycerol-3-phosphate 3-phosphatidyltransferase</fullName>
        <ecNumber evidence="5 16">2.7.8.5</ecNumber>
    </recommendedName>
</protein>
<evidence type="ECO:0000256" key="4">
    <source>
        <dbReference type="ARBA" id="ARBA00010441"/>
    </source>
</evidence>
<dbReference type="PANTHER" id="PTHR14269:SF62">
    <property type="entry name" value="CDP-DIACYLGLYCEROL--GLYCEROL-3-PHOSPHATE 3-PHOSPHATIDYLTRANSFERASE 1, CHLOROPLASTIC"/>
    <property type="match status" value="1"/>
</dbReference>
<dbReference type="PIRSF" id="PIRSF000847">
    <property type="entry name" value="Phos_ph_gly_syn"/>
    <property type="match status" value="1"/>
</dbReference>
<organism evidence="19 20">
    <name type="scientific">Oharaeibacter diazotrophicus</name>
    <dbReference type="NCBI Taxonomy" id="1920512"/>
    <lineage>
        <taxon>Bacteria</taxon>
        <taxon>Pseudomonadati</taxon>
        <taxon>Pseudomonadota</taxon>
        <taxon>Alphaproteobacteria</taxon>
        <taxon>Hyphomicrobiales</taxon>
        <taxon>Pleomorphomonadaceae</taxon>
        <taxon>Oharaeibacter</taxon>
    </lineage>
</organism>
<evidence type="ECO:0000256" key="18">
    <source>
        <dbReference type="SAM" id="Phobius"/>
    </source>
</evidence>
<keyword evidence="7" id="KW-0444">Lipid biosynthesis</keyword>
<dbReference type="EMBL" id="SNXY01000010">
    <property type="protein sequence ID" value="TDP82488.1"/>
    <property type="molecule type" value="Genomic_DNA"/>
</dbReference>
<evidence type="ECO:0000256" key="8">
    <source>
        <dbReference type="ARBA" id="ARBA00022679"/>
    </source>
</evidence>
<dbReference type="Pfam" id="PF01066">
    <property type="entry name" value="CDP-OH_P_transf"/>
    <property type="match status" value="1"/>
</dbReference>
<evidence type="ECO:0000313" key="20">
    <source>
        <dbReference type="Proteomes" id="UP000294547"/>
    </source>
</evidence>
<evidence type="ECO:0000256" key="16">
    <source>
        <dbReference type="NCBIfam" id="TIGR00560"/>
    </source>
</evidence>
<gene>
    <name evidence="19" type="ORF">EDD54_3757</name>
</gene>
<comment type="pathway">
    <text evidence="3">Lipid metabolism.</text>
</comment>
<keyword evidence="11" id="KW-0443">Lipid metabolism</keyword>
<dbReference type="InterPro" id="IPR004570">
    <property type="entry name" value="Phosphatidylglycerol_P_synth"/>
</dbReference>
<sequence>MAAHHHVSMQTALSLPNILTYLRIVAVPLVAASFYLEGDGGRWLAFGLFAFASITDYFDGYLARLWAQQSSLGRMLDPIADKLLVAVCLLVLAGAGTIAGWSMWAAVIILMREVFVSGLREFLAELKVSVPVTRLAKWKTTAQLVAIGFLLAGPAGDKLVPGTTEVGLTLLWTAALVTLYTGYDYFRAALVHLVEENR</sequence>
<feature type="transmembrane region" description="Helical" evidence="18">
    <location>
        <begin position="43"/>
        <end position="63"/>
    </location>
</feature>
<evidence type="ECO:0000256" key="7">
    <source>
        <dbReference type="ARBA" id="ARBA00022516"/>
    </source>
</evidence>
<comment type="catalytic activity">
    <reaction evidence="15">
        <text>a CDP-1,2-diacyl-sn-glycerol + sn-glycerol 3-phosphate = a 1,2-diacyl-sn-glycero-3-phospho-(1'-sn-glycero-3'-phosphate) + CMP + H(+)</text>
        <dbReference type="Rhea" id="RHEA:12593"/>
        <dbReference type="ChEBI" id="CHEBI:15378"/>
        <dbReference type="ChEBI" id="CHEBI:57597"/>
        <dbReference type="ChEBI" id="CHEBI:58332"/>
        <dbReference type="ChEBI" id="CHEBI:60110"/>
        <dbReference type="ChEBI" id="CHEBI:60377"/>
        <dbReference type="EC" id="2.7.8.5"/>
    </reaction>
</comment>
<evidence type="ECO:0000256" key="11">
    <source>
        <dbReference type="ARBA" id="ARBA00023098"/>
    </source>
</evidence>
<keyword evidence="8 17" id="KW-0808">Transferase</keyword>
<evidence type="ECO:0000313" key="19">
    <source>
        <dbReference type="EMBL" id="TDP82488.1"/>
    </source>
</evidence>
<keyword evidence="10 18" id="KW-1133">Transmembrane helix</keyword>
<keyword evidence="12 18" id="KW-0472">Membrane</keyword>
<evidence type="ECO:0000256" key="10">
    <source>
        <dbReference type="ARBA" id="ARBA00022989"/>
    </source>
</evidence>
<accession>A0A4V3CVH5</accession>
<dbReference type="GO" id="GO:0008444">
    <property type="term" value="F:CDP-diacylglycerol-glycerol-3-phosphate 3-phosphatidyltransferase activity"/>
    <property type="evidence" value="ECO:0007669"/>
    <property type="project" value="UniProtKB-UniRule"/>
</dbReference>
<dbReference type="PANTHER" id="PTHR14269">
    <property type="entry name" value="CDP-DIACYLGLYCEROL--GLYCEROL-3-PHOSPHATE 3-PHOSPHATIDYLTRANSFERASE-RELATED"/>
    <property type="match status" value="1"/>
</dbReference>
<proteinExistence type="inferred from homology"/>
<keyword evidence="20" id="KW-1185">Reference proteome</keyword>
<dbReference type="EC" id="2.7.8.5" evidence="5 16"/>
<name>A0A4V3CVH5_9HYPH</name>
<evidence type="ECO:0000256" key="13">
    <source>
        <dbReference type="ARBA" id="ARBA00023209"/>
    </source>
</evidence>
<dbReference type="AlphaFoldDB" id="A0A4V3CVH5"/>
<evidence type="ECO:0000256" key="17">
    <source>
        <dbReference type="RuleBase" id="RU003750"/>
    </source>
</evidence>
<feature type="transmembrane region" description="Helical" evidence="18">
    <location>
        <begin position="83"/>
        <end position="110"/>
    </location>
</feature>
<evidence type="ECO:0000256" key="12">
    <source>
        <dbReference type="ARBA" id="ARBA00023136"/>
    </source>
</evidence>
<dbReference type="InterPro" id="IPR048254">
    <property type="entry name" value="CDP_ALCOHOL_P_TRANSF_CS"/>
</dbReference>
<evidence type="ECO:0000256" key="15">
    <source>
        <dbReference type="ARBA" id="ARBA00048586"/>
    </source>
</evidence>
<dbReference type="InterPro" id="IPR050324">
    <property type="entry name" value="CDP-alcohol_PTase-I"/>
</dbReference>
<dbReference type="Proteomes" id="UP000294547">
    <property type="component" value="Unassembled WGS sequence"/>
</dbReference>
<dbReference type="InterPro" id="IPR043130">
    <property type="entry name" value="CDP-OH_PTrfase_TM_dom"/>
</dbReference>
<comment type="similarity">
    <text evidence="4 17">Belongs to the CDP-alcohol phosphatidyltransferase class-I family.</text>
</comment>
<keyword evidence="13" id="KW-0594">Phospholipid biosynthesis</keyword>
<evidence type="ECO:0000256" key="3">
    <source>
        <dbReference type="ARBA" id="ARBA00005189"/>
    </source>
</evidence>
<dbReference type="GO" id="GO:0046474">
    <property type="term" value="P:glycerophospholipid biosynthetic process"/>
    <property type="evidence" value="ECO:0007669"/>
    <property type="project" value="TreeGrafter"/>
</dbReference>